<dbReference type="GO" id="GO:0000156">
    <property type="term" value="F:phosphorelay response regulator activity"/>
    <property type="evidence" value="ECO:0007669"/>
    <property type="project" value="InterPro"/>
</dbReference>
<dbReference type="InterPro" id="IPR035909">
    <property type="entry name" value="CheB_C"/>
</dbReference>
<evidence type="ECO:0000256" key="2">
    <source>
        <dbReference type="ARBA" id="ARBA00039140"/>
    </source>
</evidence>
<feature type="compositionally biased region" description="Basic and acidic residues" evidence="4">
    <location>
        <begin position="342"/>
        <end position="357"/>
    </location>
</feature>
<feature type="region of interest" description="Disordered" evidence="4">
    <location>
        <begin position="342"/>
        <end position="366"/>
    </location>
</feature>
<dbReference type="Gene3D" id="3.40.50.180">
    <property type="entry name" value="Methylesterase CheB, C-terminal domain"/>
    <property type="match status" value="1"/>
</dbReference>
<dbReference type="SUPFAM" id="SSF52738">
    <property type="entry name" value="Methylesterase CheB, C-terminal domain"/>
    <property type="match status" value="1"/>
</dbReference>
<dbReference type="GO" id="GO:0006935">
    <property type="term" value="P:chemotaxis"/>
    <property type="evidence" value="ECO:0007669"/>
    <property type="project" value="InterPro"/>
</dbReference>
<feature type="domain" description="CheB-type methylesterase" evidence="5">
    <location>
        <begin position="139"/>
        <end position="338"/>
    </location>
</feature>
<dbReference type="Pfam" id="PF01339">
    <property type="entry name" value="CheB_methylest"/>
    <property type="match status" value="1"/>
</dbReference>
<keyword evidence="1 6" id="KW-0378">Hydrolase</keyword>
<dbReference type="AlphaFoldDB" id="A0A160TFV3"/>
<dbReference type="PANTHER" id="PTHR42872:SF6">
    <property type="entry name" value="PROTEIN-GLUTAMATE METHYLESTERASE_PROTEIN-GLUTAMINE GLUTAMINASE"/>
    <property type="match status" value="1"/>
</dbReference>
<name>A0A160TFV3_9ZZZZ</name>
<accession>A0A160TFV3</accession>
<evidence type="ECO:0000256" key="3">
    <source>
        <dbReference type="ARBA" id="ARBA00048267"/>
    </source>
</evidence>
<evidence type="ECO:0000259" key="5">
    <source>
        <dbReference type="PROSITE" id="PS50122"/>
    </source>
</evidence>
<dbReference type="GO" id="GO:0008984">
    <property type="term" value="F:protein-glutamate methylesterase activity"/>
    <property type="evidence" value="ECO:0007669"/>
    <property type="project" value="UniProtKB-EC"/>
</dbReference>
<dbReference type="EC" id="3.1.1.61" evidence="2"/>
<proteinExistence type="predicted"/>
<comment type="catalytic activity">
    <reaction evidence="3">
        <text>[protein]-L-glutamate 5-O-methyl ester + H2O = L-glutamyl-[protein] + methanol + H(+)</text>
        <dbReference type="Rhea" id="RHEA:23236"/>
        <dbReference type="Rhea" id="RHEA-COMP:10208"/>
        <dbReference type="Rhea" id="RHEA-COMP:10311"/>
        <dbReference type="ChEBI" id="CHEBI:15377"/>
        <dbReference type="ChEBI" id="CHEBI:15378"/>
        <dbReference type="ChEBI" id="CHEBI:17790"/>
        <dbReference type="ChEBI" id="CHEBI:29973"/>
        <dbReference type="ChEBI" id="CHEBI:82795"/>
        <dbReference type="EC" id="3.1.1.61"/>
    </reaction>
</comment>
<evidence type="ECO:0000256" key="1">
    <source>
        <dbReference type="ARBA" id="ARBA00022801"/>
    </source>
</evidence>
<gene>
    <name evidence="6" type="ORF">MGWOODY_Tha1156</name>
</gene>
<protein>
    <recommendedName>
        <fullName evidence="2">protein-glutamate methylesterase</fullName>
        <ecNumber evidence="2">3.1.1.61</ecNumber>
    </recommendedName>
</protein>
<dbReference type="GO" id="GO:0005737">
    <property type="term" value="C:cytoplasm"/>
    <property type="evidence" value="ECO:0007669"/>
    <property type="project" value="InterPro"/>
</dbReference>
<sequence length="366" mass="40396">MSLSRVAIIADDRLQQHLLNDTLVRLGFQVVFNLQPDRIGDLQLHTVETDVWLVDIYEDGDSLDWLEHLLDGHVPVLIGMERAPQKSCPTFLRWEKRLLCKLRELTHAPALGASADDILMDRAPAKDINNINSALPAIPLPDVLTRTDVQEPLQIWVLGASLGGPEAVKQFLDALPSGLPIAFVYAQHIDPRFEHALCSAVGRHGQYNVRNFENGLQLQIGDVLVAPIEDEFQVLASGVCQTLGKAWPGPYGPSIDQVLINLHAHYQHRFNCILFSGMGSDGSEAILGLSDCENIWVQTPENCASGSMPESAIGTGRVTFIGTPYQLALQLVQSVKQHWVETHDTSRNNHSGKEHPSRLPTGSTQR</sequence>
<dbReference type="PANTHER" id="PTHR42872">
    <property type="entry name" value="PROTEIN-GLUTAMATE METHYLESTERASE/PROTEIN-GLUTAMINE GLUTAMINASE"/>
    <property type="match status" value="1"/>
</dbReference>
<dbReference type="PROSITE" id="PS50122">
    <property type="entry name" value="CHEB"/>
    <property type="match status" value="1"/>
</dbReference>
<organism evidence="6">
    <name type="scientific">hydrothermal vent metagenome</name>
    <dbReference type="NCBI Taxonomy" id="652676"/>
    <lineage>
        <taxon>unclassified sequences</taxon>
        <taxon>metagenomes</taxon>
        <taxon>ecological metagenomes</taxon>
    </lineage>
</organism>
<dbReference type="InterPro" id="IPR000673">
    <property type="entry name" value="Sig_transdc_resp-reg_Me-estase"/>
</dbReference>
<evidence type="ECO:0000256" key="4">
    <source>
        <dbReference type="SAM" id="MobiDB-lite"/>
    </source>
</evidence>
<evidence type="ECO:0000313" key="6">
    <source>
        <dbReference type="EMBL" id="CUS42778.1"/>
    </source>
</evidence>
<reference evidence="6" key="1">
    <citation type="submission" date="2015-10" db="EMBL/GenBank/DDBJ databases">
        <authorList>
            <person name="Gilbert D.G."/>
        </authorList>
    </citation>
    <scope>NUCLEOTIDE SEQUENCE</scope>
</reference>
<dbReference type="EMBL" id="CZQC01000070">
    <property type="protein sequence ID" value="CUS42778.1"/>
    <property type="molecule type" value="Genomic_DNA"/>
</dbReference>